<evidence type="ECO:0000256" key="3">
    <source>
        <dbReference type="ARBA" id="ARBA00022553"/>
    </source>
</evidence>
<evidence type="ECO:0000256" key="5">
    <source>
        <dbReference type="ARBA" id="ARBA00022777"/>
    </source>
</evidence>
<dbReference type="Gene3D" id="1.10.287.130">
    <property type="match status" value="1"/>
</dbReference>
<keyword evidence="9" id="KW-1185">Reference proteome</keyword>
<comment type="catalytic activity">
    <reaction evidence="1">
        <text>ATP + protein L-histidine = ADP + protein N-phospho-L-histidine.</text>
        <dbReference type="EC" id="2.7.13.3"/>
    </reaction>
</comment>
<evidence type="ECO:0000313" key="9">
    <source>
        <dbReference type="Proteomes" id="UP001304461"/>
    </source>
</evidence>
<dbReference type="PRINTS" id="PR00344">
    <property type="entry name" value="BCTRLSENSOR"/>
</dbReference>
<dbReference type="InterPro" id="IPR000014">
    <property type="entry name" value="PAS"/>
</dbReference>
<evidence type="ECO:0000259" key="7">
    <source>
        <dbReference type="PROSITE" id="PS50109"/>
    </source>
</evidence>
<keyword evidence="3" id="KW-0597">Phosphoprotein</keyword>
<dbReference type="PROSITE" id="PS50109">
    <property type="entry name" value="HIS_KIN"/>
    <property type="match status" value="1"/>
</dbReference>
<gene>
    <name evidence="8" type="ORF">VB738_14980</name>
</gene>
<dbReference type="Pfam" id="PF02518">
    <property type="entry name" value="HATPase_c"/>
    <property type="match status" value="1"/>
</dbReference>
<keyword evidence="5 8" id="KW-0418">Kinase</keyword>
<dbReference type="CDD" id="cd00075">
    <property type="entry name" value="HATPase"/>
    <property type="match status" value="1"/>
</dbReference>
<dbReference type="Proteomes" id="UP001304461">
    <property type="component" value="Unassembled WGS sequence"/>
</dbReference>
<dbReference type="InterPro" id="IPR003661">
    <property type="entry name" value="HisK_dim/P_dom"/>
</dbReference>
<evidence type="ECO:0000256" key="4">
    <source>
        <dbReference type="ARBA" id="ARBA00022679"/>
    </source>
</evidence>
<reference evidence="8 9" key="1">
    <citation type="submission" date="2023-12" db="EMBL/GenBank/DDBJ databases">
        <title>Baltic Sea Cyanobacteria.</title>
        <authorList>
            <person name="Delbaje E."/>
            <person name="Fewer D.P."/>
            <person name="Shishido T.K."/>
        </authorList>
    </citation>
    <scope>NUCLEOTIDE SEQUENCE [LARGE SCALE GENOMIC DNA]</scope>
    <source>
        <strain evidence="8 9">UHCC 0139</strain>
    </source>
</reference>
<dbReference type="InterPro" id="IPR036890">
    <property type="entry name" value="HATPase_C_sf"/>
</dbReference>
<keyword evidence="6" id="KW-0902">Two-component regulatory system</keyword>
<dbReference type="SMART" id="SM00387">
    <property type="entry name" value="HATPase_c"/>
    <property type="match status" value="1"/>
</dbReference>
<accession>A0ABU5RXP0</accession>
<dbReference type="PANTHER" id="PTHR45453:SF1">
    <property type="entry name" value="PHOSPHATE REGULON SENSOR PROTEIN PHOR"/>
    <property type="match status" value="1"/>
</dbReference>
<dbReference type="PANTHER" id="PTHR45453">
    <property type="entry name" value="PHOSPHATE REGULON SENSOR PROTEIN PHOR"/>
    <property type="match status" value="1"/>
</dbReference>
<keyword evidence="4" id="KW-0808">Transferase</keyword>
<dbReference type="SUPFAM" id="SSF55874">
    <property type="entry name" value="ATPase domain of HSP90 chaperone/DNA topoisomerase II/histidine kinase"/>
    <property type="match status" value="1"/>
</dbReference>
<dbReference type="SMART" id="SM00388">
    <property type="entry name" value="HisKA"/>
    <property type="match status" value="1"/>
</dbReference>
<dbReference type="EMBL" id="JAYGHX010000012">
    <property type="protein sequence ID" value="MEA5392566.1"/>
    <property type="molecule type" value="Genomic_DNA"/>
</dbReference>
<dbReference type="EC" id="2.7.13.3" evidence="2"/>
<name>A0ABU5RXP0_9CYAN</name>
<evidence type="ECO:0000313" key="8">
    <source>
        <dbReference type="EMBL" id="MEA5392566.1"/>
    </source>
</evidence>
<dbReference type="InterPro" id="IPR004358">
    <property type="entry name" value="Sig_transdc_His_kin-like_C"/>
</dbReference>
<organism evidence="8 9">
    <name type="scientific">Cyanobium gracile UHCC 0139</name>
    <dbReference type="NCBI Taxonomy" id="3110308"/>
    <lineage>
        <taxon>Bacteria</taxon>
        <taxon>Bacillati</taxon>
        <taxon>Cyanobacteriota</taxon>
        <taxon>Cyanophyceae</taxon>
        <taxon>Synechococcales</taxon>
        <taxon>Prochlorococcaceae</taxon>
        <taxon>Cyanobium</taxon>
    </lineage>
</organism>
<feature type="domain" description="Histidine kinase" evidence="7">
    <location>
        <begin position="149"/>
        <end position="366"/>
    </location>
</feature>
<evidence type="ECO:0000256" key="1">
    <source>
        <dbReference type="ARBA" id="ARBA00000085"/>
    </source>
</evidence>
<proteinExistence type="predicted"/>
<evidence type="ECO:0000256" key="2">
    <source>
        <dbReference type="ARBA" id="ARBA00012438"/>
    </source>
</evidence>
<dbReference type="CDD" id="cd00130">
    <property type="entry name" value="PAS"/>
    <property type="match status" value="1"/>
</dbReference>
<dbReference type="GO" id="GO:0016301">
    <property type="term" value="F:kinase activity"/>
    <property type="evidence" value="ECO:0007669"/>
    <property type="project" value="UniProtKB-KW"/>
</dbReference>
<dbReference type="CDD" id="cd00082">
    <property type="entry name" value="HisKA"/>
    <property type="match status" value="1"/>
</dbReference>
<dbReference type="InterPro" id="IPR036097">
    <property type="entry name" value="HisK_dim/P_sf"/>
</dbReference>
<dbReference type="InterPro" id="IPR003594">
    <property type="entry name" value="HATPase_dom"/>
</dbReference>
<dbReference type="Pfam" id="PF00512">
    <property type="entry name" value="HisKA"/>
    <property type="match status" value="1"/>
</dbReference>
<protein>
    <recommendedName>
        <fullName evidence="2">histidine kinase</fullName>
        <ecNumber evidence="2">2.7.13.3</ecNumber>
    </recommendedName>
</protein>
<evidence type="ECO:0000256" key="6">
    <source>
        <dbReference type="ARBA" id="ARBA00023012"/>
    </source>
</evidence>
<sequence>MGVLLAGLLGLALGWLLARRTGRPGRSLSGLSLRQLLRWIGEAPDGWLILDSGDRIQLINQRAERLLEAPGAGMRRQEPLDRVCRSPELLEVIRNARRRERPQRLDWELGEQQLAVFVLPGDDGWVAVLLQSRRSLEAQLEQQERWVSDVAHELKTPLTALLLVGDSLAAHVNDANAVLVERLQRELLRLQRLVGDLMELSRLENTLPEGVRRRGRVDLPQLVQQVWLGLRPLAERRSIRLEFTAQGDLAVLGDGSRLHRAVLNLLDNALRYSPEGGTVWVEIEATVGWCLLTVRDEGPGLSEDDLEHMFERFYRGDPSRVRSDRGGSGLGLAIVQQIAVTHGGRIQASNHPRGGAVLELFLPVVA</sequence>
<comment type="caution">
    <text evidence="8">The sequence shown here is derived from an EMBL/GenBank/DDBJ whole genome shotgun (WGS) entry which is preliminary data.</text>
</comment>
<dbReference type="InterPro" id="IPR050351">
    <property type="entry name" value="BphY/WalK/GraS-like"/>
</dbReference>
<dbReference type="RefSeq" id="WP_323306509.1">
    <property type="nucleotide sequence ID" value="NZ_JAYGHX010000012.1"/>
</dbReference>
<dbReference type="SUPFAM" id="SSF47384">
    <property type="entry name" value="Homodimeric domain of signal transducing histidine kinase"/>
    <property type="match status" value="1"/>
</dbReference>
<dbReference type="Gene3D" id="3.30.565.10">
    <property type="entry name" value="Histidine kinase-like ATPase, C-terminal domain"/>
    <property type="match status" value="1"/>
</dbReference>
<dbReference type="InterPro" id="IPR005467">
    <property type="entry name" value="His_kinase_dom"/>
</dbReference>